<sequence>MEMIFNIKVYSSCFCSLFSKKNFDFFLKLQKDLHHSLYPAFPSTKETLYCSKMKHLVFFYLGYFLEINQLYFNLALFHFMKNIIFGILTLPLKSGQTTLEIRTMTTRDKTMREKLKAKKKGEFLRFIPHQVGLEDKSTKVVQLESLTILIRFPPSPGTFPQQLEFHILELSHTVSPKELTPLPHYYCSFLSSLSDLNSINLLRFKKNVVQLLAVDMQKLLQSFCRYSSLSPRVIQPSFVAQWSLVGSLAGKFCIGFYLFSLKLHIGKLVSTGPVPKITAILLPFIFPLRAPVQKFNNYVTGRWFINAWLASSMIPSSIIFPGWRRGGYKLTGVGFWVRKAVQECEFALLKECRNVEDLLITGYKRVILIKQSVEPNQNDMRLDEMPSPIRMLQCHIPPCDSNEVVTLIRKLGLERWVEEIISLRSNLEESKLYIPQRREWGYNVSHISFLARVRLSKQLLRMAYYFNECTSGTYTTHHQALYLRNPTSEGDLTQSTYIKNKGVVPESNLVFPLCHLKCFNIKLGMVNGIIVPHELKFNLHWWFSQAELLLCSLGRSQLVSIYTKALLSVLLLILYNHQKITPFLHIKVFPLSFFLKFFVIEIFCFFKFLPQFFFRSNKELTNHISNLICFFWMLLDPSELDYFAVVLEVRVQGLAPLILDFSYGMGLKLCLEPFPPISYFLFHNANLSCTTEYFMWKKMMKANLQLVNEIPTVFGRHYIVELKSEVSNLICACMQADQPTYFSLPSSPNSTFPPSISCLLVFEKCPACLPARVYFEIH</sequence>
<reference evidence="2 3" key="1">
    <citation type="submission" date="2015-08" db="EMBL/GenBank/DDBJ databases">
        <title>Next Generation Sequencing and Analysis of the Genome of Puccinia sorghi L Schw, the Causal Agent of Maize Common Rust.</title>
        <authorList>
            <person name="Rochi L."/>
            <person name="Burguener G."/>
            <person name="Darino M."/>
            <person name="Turjanski A."/>
            <person name="Kreff E."/>
            <person name="Dieguez M.J."/>
            <person name="Sacco F."/>
        </authorList>
    </citation>
    <scope>NUCLEOTIDE SEQUENCE [LARGE SCALE GENOMIC DNA]</scope>
    <source>
        <strain evidence="2 3">RO10H11247</strain>
    </source>
</reference>
<accession>A0A0L6VEP8</accession>
<name>A0A0L6VEP8_9BASI</name>
<dbReference type="Proteomes" id="UP000037035">
    <property type="component" value="Unassembled WGS sequence"/>
</dbReference>
<dbReference type="EMBL" id="LAVV01006597">
    <property type="protein sequence ID" value="KNZ59204.1"/>
    <property type="molecule type" value="Genomic_DNA"/>
</dbReference>
<keyword evidence="3" id="KW-1185">Reference proteome</keyword>
<keyword evidence="1" id="KW-0812">Transmembrane</keyword>
<evidence type="ECO:0000313" key="3">
    <source>
        <dbReference type="Proteomes" id="UP000037035"/>
    </source>
</evidence>
<proteinExistence type="predicted"/>
<feature type="transmembrane region" description="Helical" evidence="1">
    <location>
        <begin position="588"/>
        <end position="609"/>
    </location>
</feature>
<comment type="caution">
    <text evidence="2">The sequence shown here is derived from an EMBL/GenBank/DDBJ whole genome shotgun (WGS) entry which is preliminary data.</text>
</comment>
<gene>
    <name evidence="2" type="ORF">VP01_1784g3</name>
</gene>
<evidence type="ECO:0000256" key="1">
    <source>
        <dbReference type="SAM" id="Phobius"/>
    </source>
</evidence>
<organism evidence="2 3">
    <name type="scientific">Puccinia sorghi</name>
    <dbReference type="NCBI Taxonomy" id="27349"/>
    <lineage>
        <taxon>Eukaryota</taxon>
        <taxon>Fungi</taxon>
        <taxon>Dikarya</taxon>
        <taxon>Basidiomycota</taxon>
        <taxon>Pucciniomycotina</taxon>
        <taxon>Pucciniomycetes</taxon>
        <taxon>Pucciniales</taxon>
        <taxon>Pucciniaceae</taxon>
        <taxon>Puccinia</taxon>
    </lineage>
</organism>
<evidence type="ECO:0000313" key="2">
    <source>
        <dbReference type="EMBL" id="KNZ59204.1"/>
    </source>
</evidence>
<keyword evidence="1" id="KW-1133">Transmembrane helix</keyword>
<protein>
    <submittedName>
        <fullName evidence="2">Uncharacterized protein</fullName>
    </submittedName>
</protein>
<dbReference type="VEuPathDB" id="FungiDB:VP01_1784g3"/>
<feature type="transmembrane region" description="Helical" evidence="1">
    <location>
        <begin position="558"/>
        <end position="576"/>
    </location>
</feature>
<keyword evidence="1" id="KW-0472">Membrane</keyword>
<dbReference type="AlphaFoldDB" id="A0A0L6VEP8"/>